<evidence type="ECO:0000256" key="1">
    <source>
        <dbReference type="SAM" id="MobiDB-lite"/>
    </source>
</evidence>
<feature type="region of interest" description="Disordered" evidence="1">
    <location>
        <begin position="75"/>
        <end position="109"/>
    </location>
</feature>
<keyword evidence="2" id="KW-0812">Transmembrane</keyword>
<evidence type="ECO:0000256" key="2">
    <source>
        <dbReference type="SAM" id="Phobius"/>
    </source>
</evidence>
<evidence type="ECO:0000313" key="4">
    <source>
        <dbReference type="Proteomes" id="UP000235965"/>
    </source>
</evidence>
<dbReference type="AlphaFoldDB" id="A0A2J7PRN7"/>
<feature type="region of interest" description="Disordered" evidence="1">
    <location>
        <begin position="215"/>
        <end position="241"/>
    </location>
</feature>
<name>A0A2J7PRN7_9NEOP</name>
<reference evidence="3 4" key="1">
    <citation type="submission" date="2017-12" db="EMBL/GenBank/DDBJ databases">
        <title>Hemimetabolous genomes reveal molecular basis of termite eusociality.</title>
        <authorList>
            <person name="Harrison M.C."/>
            <person name="Jongepier E."/>
            <person name="Robertson H.M."/>
            <person name="Arning N."/>
            <person name="Bitard-Feildel T."/>
            <person name="Chao H."/>
            <person name="Childers C.P."/>
            <person name="Dinh H."/>
            <person name="Doddapaneni H."/>
            <person name="Dugan S."/>
            <person name="Gowin J."/>
            <person name="Greiner C."/>
            <person name="Han Y."/>
            <person name="Hu H."/>
            <person name="Hughes D.S.T."/>
            <person name="Huylmans A.-K."/>
            <person name="Kemena C."/>
            <person name="Kremer L.P.M."/>
            <person name="Lee S.L."/>
            <person name="Lopez-Ezquerra A."/>
            <person name="Mallet L."/>
            <person name="Monroy-Kuhn J.M."/>
            <person name="Moser A."/>
            <person name="Murali S.C."/>
            <person name="Muzny D.M."/>
            <person name="Otani S."/>
            <person name="Piulachs M.-D."/>
            <person name="Poelchau M."/>
            <person name="Qu J."/>
            <person name="Schaub F."/>
            <person name="Wada-Katsumata A."/>
            <person name="Worley K.C."/>
            <person name="Xie Q."/>
            <person name="Ylla G."/>
            <person name="Poulsen M."/>
            <person name="Gibbs R.A."/>
            <person name="Schal C."/>
            <person name="Richards S."/>
            <person name="Belles X."/>
            <person name="Korb J."/>
            <person name="Bornberg-Bauer E."/>
        </authorList>
    </citation>
    <scope>NUCLEOTIDE SEQUENCE [LARGE SCALE GENOMIC DNA]</scope>
    <source>
        <tissue evidence="3">Whole body</tissue>
    </source>
</reference>
<keyword evidence="2" id="KW-0472">Membrane</keyword>
<feature type="non-terminal residue" evidence="3">
    <location>
        <position position="241"/>
    </location>
</feature>
<feature type="compositionally biased region" description="Polar residues" evidence="1">
    <location>
        <begin position="84"/>
        <end position="97"/>
    </location>
</feature>
<dbReference type="EMBL" id="NEVH01021955">
    <property type="protein sequence ID" value="PNF19005.1"/>
    <property type="molecule type" value="Genomic_DNA"/>
</dbReference>
<feature type="compositionally biased region" description="Basic and acidic residues" evidence="1">
    <location>
        <begin position="222"/>
        <end position="241"/>
    </location>
</feature>
<keyword evidence="2" id="KW-1133">Transmembrane helix</keyword>
<protein>
    <submittedName>
        <fullName evidence="3">Uncharacterized protein</fullName>
    </submittedName>
</protein>
<gene>
    <name evidence="3" type="ORF">B7P43_G12391</name>
</gene>
<feature type="compositionally biased region" description="Basic and acidic residues" evidence="1">
    <location>
        <begin position="98"/>
        <end position="109"/>
    </location>
</feature>
<dbReference type="Proteomes" id="UP000235965">
    <property type="component" value="Unassembled WGS sequence"/>
</dbReference>
<organism evidence="3 4">
    <name type="scientific">Cryptotermes secundus</name>
    <dbReference type="NCBI Taxonomy" id="105785"/>
    <lineage>
        <taxon>Eukaryota</taxon>
        <taxon>Metazoa</taxon>
        <taxon>Ecdysozoa</taxon>
        <taxon>Arthropoda</taxon>
        <taxon>Hexapoda</taxon>
        <taxon>Insecta</taxon>
        <taxon>Pterygota</taxon>
        <taxon>Neoptera</taxon>
        <taxon>Polyneoptera</taxon>
        <taxon>Dictyoptera</taxon>
        <taxon>Blattodea</taxon>
        <taxon>Blattoidea</taxon>
        <taxon>Termitoidae</taxon>
        <taxon>Kalotermitidae</taxon>
        <taxon>Cryptotermitinae</taxon>
        <taxon>Cryptotermes</taxon>
    </lineage>
</organism>
<evidence type="ECO:0000313" key="3">
    <source>
        <dbReference type="EMBL" id="PNF19005.1"/>
    </source>
</evidence>
<sequence length="241" mass="26833">MQRHVKVDKEKPEEKKKKSNMKWWIIAGVLTFVSVCAFIGVTIWLGLNIKIGDNNKTVIRNSHLNREEVSLTSRAEEERVVLGSTDQTVSENSQQSGSDDKYTRKKENDELQMTATTELFGGMDEEAFVEEVHKPQTTSEDENGAKHTTTLHHKEPLISGSPLYPQPIPETPAFIPEDRTAGQTVMPKALPTNIANSQPSPSEQESTPVLLAFSSTGMNTGKKSDEAQEIFSKPEHNTEDL</sequence>
<comment type="caution">
    <text evidence="3">The sequence shown here is derived from an EMBL/GenBank/DDBJ whole genome shotgun (WGS) entry which is preliminary data.</text>
</comment>
<keyword evidence="4" id="KW-1185">Reference proteome</keyword>
<feature type="transmembrane region" description="Helical" evidence="2">
    <location>
        <begin position="21"/>
        <end position="47"/>
    </location>
</feature>
<proteinExistence type="predicted"/>
<dbReference type="InParanoid" id="A0A2J7PRN7"/>
<accession>A0A2J7PRN7</accession>